<dbReference type="EMBL" id="BMHC01000004">
    <property type="protein sequence ID" value="GGI23771.1"/>
    <property type="molecule type" value="Genomic_DNA"/>
</dbReference>
<reference evidence="2 3" key="2">
    <citation type="submission" date="2018-06" db="EMBL/GenBank/DDBJ databases">
        <title>Comparative genomics of rhizobia nodulating Arachis hypogaea in China.</title>
        <authorList>
            <person name="Li Y."/>
        </authorList>
    </citation>
    <scope>NUCLEOTIDE SEQUENCE [LARGE SCALE GENOMIC DNA]</scope>
    <source>
        <strain evidence="2 3">CCBAU 51658</strain>
    </source>
</reference>
<organism evidence="1 4">
    <name type="scientific">Bradyrhizobium guangdongense</name>
    <dbReference type="NCBI Taxonomy" id="1325090"/>
    <lineage>
        <taxon>Bacteria</taxon>
        <taxon>Pseudomonadati</taxon>
        <taxon>Pseudomonadota</taxon>
        <taxon>Alphaproteobacteria</taxon>
        <taxon>Hyphomicrobiales</taxon>
        <taxon>Nitrobacteraceae</taxon>
        <taxon>Bradyrhizobium</taxon>
    </lineage>
</organism>
<dbReference type="EMBL" id="CP030057">
    <property type="protein sequence ID" value="QOZ60495.1"/>
    <property type="molecule type" value="Genomic_DNA"/>
</dbReference>
<accession>A0A410V723</accession>
<protein>
    <submittedName>
        <fullName evidence="1">Uncharacterized protein</fullName>
    </submittedName>
</protein>
<dbReference type="Proteomes" id="UP000625079">
    <property type="component" value="Unassembled WGS sequence"/>
</dbReference>
<proteinExistence type="predicted"/>
<reference evidence="1" key="1">
    <citation type="journal article" date="2014" name="Int. J. Syst. Evol. Microbiol.">
        <title>Complete genome sequence of Corynebacterium casei LMG S-19264T (=DSM 44701T), isolated from a smear-ripened cheese.</title>
        <authorList>
            <consortium name="US DOE Joint Genome Institute (JGI-PGF)"/>
            <person name="Walter F."/>
            <person name="Albersmeier A."/>
            <person name="Kalinowski J."/>
            <person name="Ruckert C."/>
        </authorList>
    </citation>
    <scope>NUCLEOTIDE SEQUENCE</scope>
    <source>
        <strain evidence="1">CGMCC 1.15034</strain>
    </source>
</reference>
<evidence type="ECO:0000313" key="2">
    <source>
        <dbReference type="EMBL" id="QOZ60495.1"/>
    </source>
</evidence>
<dbReference type="Proteomes" id="UP000593880">
    <property type="component" value="Chromosome"/>
</dbReference>
<name>A0A410V723_9BRAD</name>
<evidence type="ECO:0000313" key="3">
    <source>
        <dbReference type="Proteomes" id="UP000593880"/>
    </source>
</evidence>
<reference evidence="1" key="3">
    <citation type="submission" date="2022-12" db="EMBL/GenBank/DDBJ databases">
        <authorList>
            <person name="Sun Q."/>
            <person name="Zhou Y."/>
        </authorList>
    </citation>
    <scope>NUCLEOTIDE SEQUENCE</scope>
    <source>
        <strain evidence="1">CGMCC 1.15034</strain>
    </source>
</reference>
<sequence>MDDDTVKYIADFLKPWRIQQKQLPTGHLVEKSKAELLAEISAAVQREIDRLRELAPDYFSRSAIQNTRQQAREIVAAIDQLTLLLSAKTLSPELRLRLGLDLPSPRALDALHEVRRLCQAADDDQPGADQVKFWCVTVALNLMLRFSQKRPTAGSIKTPFCAIAGLLYQSVTGDEENLRSICQAVLRPYQEIDILPT</sequence>
<evidence type="ECO:0000313" key="1">
    <source>
        <dbReference type="EMBL" id="GGI23771.1"/>
    </source>
</evidence>
<dbReference type="RefSeq" id="WP_128966101.1">
    <property type="nucleotide sequence ID" value="NZ_BMHC01000004.1"/>
</dbReference>
<gene>
    <name evidence="1" type="ORF">GCM10010987_26050</name>
    <name evidence="2" type="ORF">XH86_18540</name>
</gene>
<keyword evidence="3" id="KW-1185">Reference proteome</keyword>
<dbReference type="AlphaFoldDB" id="A0A410V723"/>
<evidence type="ECO:0000313" key="4">
    <source>
        <dbReference type="Proteomes" id="UP000625079"/>
    </source>
</evidence>